<dbReference type="RefSeq" id="XP_007398955.1">
    <property type="nucleotide sequence ID" value="XM_007398893.1"/>
</dbReference>
<keyword evidence="4" id="KW-0732">Signal</keyword>
<evidence type="ECO:0000256" key="3">
    <source>
        <dbReference type="ARBA" id="ARBA00022801"/>
    </source>
</evidence>
<dbReference type="Pfam" id="PF01975">
    <property type="entry name" value="SurE"/>
    <property type="match status" value="1"/>
</dbReference>
<dbReference type="Gene3D" id="3.40.1210.10">
    <property type="entry name" value="Survival protein SurE-like phosphatase/nucleotidase"/>
    <property type="match status" value="1"/>
</dbReference>
<protein>
    <recommendedName>
        <fullName evidence="5">Survival protein SurE-like phosphatase/nucleotidase domain-containing protein</fullName>
    </recommendedName>
</protein>
<feature type="chain" id="PRO_5003888920" description="Survival protein SurE-like phosphatase/nucleotidase domain-containing protein" evidence="4">
    <location>
        <begin position="21"/>
        <end position="318"/>
    </location>
</feature>
<organism evidence="6 7">
    <name type="scientific">Phanerochaete carnosa (strain HHB-10118-sp)</name>
    <name type="common">White-rot fungus</name>
    <name type="synonym">Peniophora carnosa</name>
    <dbReference type="NCBI Taxonomy" id="650164"/>
    <lineage>
        <taxon>Eukaryota</taxon>
        <taxon>Fungi</taxon>
        <taxon>Dikarya</taxon>
        <taxon>Basidiomycota</taxon>
        <taxon>Agaricomycotina</taxon>
        <taxon>Agaricomycetes</taxon>
        <taxon>Polyporales</taxon>
        <taxon>Phanerochaetaceae</taxon>
        <taxon>Phanerochaete</taxon>
    </lineage>
</organism>
<dbReference type="HOGENOM" id="CLU_045192_0_1_1"/>
<evidence type="ECO:0000313" key="7">
    <source>
        <dbReference type="Proteomes" id="UP000008370"/>
    </source>
</evidence>
<feature type="domain" description="Survival protein SurE-like phosphatase/nucleotidase" evidence="5">
    <location>
        <begin position="34"/>
        <end position="239"/>
    </location>
</feature>
<feature type="signal peptide" evidence="4">
    <location>
        <begin position="1"/>
        <end position="20"/>
    </location>
</feature>
<dbReference type="AlphaFoldDB" id="K5W137"/>
<keyword evidence="2" id="KW-0479">Metal-binding</keyword>
<evidence type="ECO:0000256" key="2">
    <source>
        <dbReference type="ARBA" id="ARBA00022723"/>
    </source>
</evidence>
<dbReference type="InterPro" id="IPR036523">
    <property type="entry name" value="SurE-like_sf"/>
</dbReference>
<evidence type="ECO:0000256" key="4">
    <source>
        <dbReference type="SAM" id="SignalP"/>
    </source>
</evidence>
<dbReference type="Proteomes" id="UP000008370">
    <property type="component" value="Unassembled WGS sequence"/>
</dbReference>
<dbReference type="InterPro" id="IPR030048">
    <property type="entry name" value="SurE"/>
</dbReference>
<reference evidence="6 7" key="1">
    <citation type="journal article" date="2012" name="BMC Genomics">
        <title>Comparative genomics of the white-rot fungi, Phanerochaete carnosa and P. chrysosporium, to elucidate the genetic basis of the distinct wood types they colonize.</title>
        <authorList>
            <person name="Suzuki H."/>
            <person name="MacDonald J."/>
            <person name="Syed K."/>
            <person name="Salamov A."/>
            <person name="Hori C."/>
            <person name="Aerts A."/>
            <person name="Henrissat B."/>
            <person name="Wiebenga A."/>
            <person name="vanKuyk P.A."/>
            <person name="Barry K."/>
            <person name="Lindquist E."/>
            <person name="LaButti K."/>
            <person name="Lapidus A."/>
            <person name="Lucas S."/>
            <person name="Coutinho P."/>
            <person name="Gong Y."/>
            <person name="Samejima M."/>
            <person name="Mahadevan R."/>
            <person name="Abou-Zaid M."/>
            <person name="de Vries R.P."/>
            <person name="Igarashi K."/>
            <person name="Yadav J.S."/>
            <person name="Grigoriev I.V."/>
            <person name="Master E.R."/>
        </authorList>
    </citation>
    <scope>NUCLEOTIDE SEQUENCE [LARGE SCALE GENOMIC DNA]</scope>
    <source>
        <strain evidence="6 7">HHB-10118-sp</strain>
    </source>
</reference>
<dbReference type="PANTHER" id="PTHR30457">
    <property type="entry name" value="5'-NUCLEOTIDASE SURE"/>
    <property type="match status" value="1"/>
</dbReference>
<dbReference type="SUPFAM" id="SSF64167">
    <property type="entry name" value="SurE-like"/>
    <property type="match status" value="1"/>
</dbReference>
<dbReference type="InterPro" id="IPR002828">
    <property type="entry name" value="SurE-like_Pase/nucleotidase"/>
</dbReference>
<dbReference type="PANTHER" id="PTHR30457:SF0">
    <property type="entry name" value="PHOSPHATASE, PUTATIVE (AFU_ORTHOLOGUE AFUA_4G01070)-RELATED"/>
    <property type="match status" value="1"/>
</dbReference>
<dbReference type="KEGG" id="pco:PHACADRAFT_176642"/>
<dbReference type="STRING" id="650164.K5W137"/>
<sequence>MGGISSSLLVFLGVLVGVMAQQDVLQASRVLDKILVANDDGWAVAQIRAEYDALKAAGYNVILSAPAENQSGRGALQVSATPRTEPCEFDSCPANSGPTGFNASDPRLNWINAFPADAAQFGIEVVAPRFFGGPPDLVVSGPNVGSNIGLQVFFSGTVGAAGKAVHLGVPAIAFSSVDGSTAQEAWTVPTSPTVLSAETYATLTTKLLAVLFSQPPASPPLLPAGIVLNVNFPATSDTCTADTMQWVLTRVFSVFFESPDVVTCKNGGRLPKEGDVVAAGCLASVSVIDATTKLDASSGIQADVLQRLDGLGFVCFPN</sequence>
<dbReference type="GO" id="GO:0008252">
    <property type="term" value="F:nucleotidase activity"/>
    <property type="evidence" value="ECO:0007669"/>
    <property type="project" value="InterPro"/>
</dbReference>
<evidence type="ECO:0000256" key="1">
    <source>
        <dbReference type="ARBA" id="ARBA00011062"/>
    </source>
</evidence>
<comment type="similarity">
    <text evidence="1">Belongs to the SurE nucleotidase family.</text>
</comment>
<gene>
    <name evidence="6" type="ORF">PHACADRAFT_176642</name>
</gene>
<evidence type="ECO:0000313" key="6">
    <source>
        <dbReference type="EMBL" id="EKM52614.1"/>
    </source>
</evidence>
<dbReference type="GeneID" id="18909756"/>
<proteinExistence type="inferred from homology"/>
<name>K5W137_PHACS</name>
<dbReference type="GO" id="GO:0046872">
    <property type="term" value="F:metal ion binding"/>
    <property type="evidence" value="ECO:0007669"/>
    <property type="project" value="UniProtKB-KW"/>
</dbReference>
<dbReference type="EMBL" id="JH930475">
    <property type="protein sequence ID" value="EKM52614.1"/>
    <property type="molecule type" value="Genomic_DNA"/>
</dbReference>
<dbReference type="OrthoDB" id="4018688at2759"/>
<accession>K5W137</accession>
<dbReference type="InParanoid" id="K5W137"/>
<evidence type="ECO:0000259" key="5">
    <source>
        <dbReference type="Pfam" id="PF01975"/>
    </source>
</evidence>
<keyword evidence="7" id="KW-1185">Reference proteome</keyword>
<keyword evidence="3" id="KW-0378">Hydrolase</keyword>